<dbReference type="InterPro" id="IPR053238">
    <property type="entry name" value="RING-H2_zinc_finger"/>
</dbReference>
<dbReference type="CDD" id="cd16473">
    <property type="entry name" value="RING-H2_RNF103"/>
    <property type="match status" value="1"/>
</dbReference>
<dbReference type="GO" id="GO:0008270">
    <property type="term" value="F:zinc ion binding"/>
    <property type="evidence" value="ECO:0007669"/>
    <property type="project" value="UniProtKB-KW"/>
</dbReference>
<dbReference type="InterPro" id="IPR013083">
    <property type="entry name" value="Znf_RING/FYVE/PHD"/>
</dbReference>
<feature type="region of interest" description="Disordered" evidence="5">
    <location>
        <begin position="447"/>
        <end position="577"/>
    </location>
</feature>
<keyword evidence="9" id="KW-1185">Reference proteome</keyword>
<feature type="transmembrane region" description="Helical" evidence="6">
    <location>
        <begin position="226"/>
        <end position="251"/>
    </location>
</feature>
<evidence type="ECO:0000256" key="5">
    <source>
        <dbReference type="SAM" id="MobiDB-lite"/>
    </source>
</evidence>
<dbReference type="AlphaFoldDB" id="A0A8K0TUG8"/>
<keyword evidence="6" id="KW-1133">Transmembrane helix</keyword>
<keyword evidence="1" id="KW-0479">Metal-binding</keyword>
<dbReference type="PANTHER" id="PTHR14155">
    <property type="entry name" value="RING FINGER DOMAIN-CONTAINING"/>
    <property type="match status" value="1"/>
</dbReference>
<dbReference type="Proteomes" id="UP000813385">
    <property type="component" value="Unassembled WGS sequence"/>
</dbReference>
<evidence type="ECO:0000256" key="2">
    <source>
        <dbReference type="ARBA" id="ARBA00022771"/>
    </source>
</evidence>
<feature type="compositionally biased region" description="Low complexity" evidence="5">
    <location>
        <begin position="501"/>
        <end position="517"/>
    </location>
</feature>
<evidence type="ECO:0000313" key="9">
    <source>
        <dbReference type="Proteomes" id="UP000813385"/>
    </source>
</evidence>
<gene>
    <name evidence="8" type="ORF">B0T11DRAFT_4873</name>
</gene>
<keyword evidence="3" id="KW-0862">Zinc</keyword>
<evidence type="ECO:0000256" key="3">
    <source>
        <dbReference type="ARBA" id="ARBA00022833"/>
    </source>
</evidence>
<feature type="compositionally biased region" description="Low complexity" evidence="5">
    <location>
        <begin position="326"/>
        <end position="335"/>
    </location>
</feature>
<accession>A0A8K0TUG8</accession>
<protein>
    <recommendedName>
        <fullName evidence="7">RING-type domain-containing protein</fullName>
    </recommendedName>
</protein>
<organism evidence="8 9">
    <name type="scientific">Plectosphaerella cucumerina</name>
    <dbReference type="NCBI Taxonomy" id="40658"/>
    <lineage>
        <taxon>Eukaryota</taxon>
        <taxon>Fungi</taxon>
        <taxon>Dikarya</taxon>
        <taxon>Ascomycota</taxon>
        <taxon>Pezizomycotina</taxon>
        <taxon>Sordariomycetes</taxon>
        <taxon>Hypocreomycetidae</taxon>
        <taxon>Glomerellales</taxon>
        <taxon>Plectosphaerellaceae</taxon>
        <taxon>Plectosphaerella</taxon>
    </lineage>
</organism>
<evidence type="ECO:0000256" key="1">
    <source>
        <dbReference type="ARBA" id="ARBA00022723"/>
    </source>
</evidence>
<dbReference type="PROSITE" id="PS50089">
    <property type="entry name" value="ZF_RING_2"/>
    <property type="match status" value="1"/>
</dbReference>
<dbReference type="OrthoDB" id="21204at2759"/>
<dbReference type="SMART" id="SM00184">
    <property type="entry name" value="RING"/>
    <property type="match status" value="1"/>
</dbReference>
<keyword evidence="2 4" id="KW-0863">Zinc-finger</keyword>
<keyword evidence="6" id="KW-0472">Membrane</keyword>
<dbReference type="InterPro" id="IPR001841">
    <property type="entry name" value="Znf_RING"/>
</dbReference>
<evidence type="ECO:0000313" key="8">
    <source>
        <dbReference type="EMBL" id="KAH7374998.1"/>
    </source>
</evidence>
<feature type="region of interest" description="Disordered" evidence="5">
    <location>
        <begin position="304"/>
        <end position="335"/>
    </location>
</feature>
<feature type="compositionally biased region" description="Basic residues" evidence="5">
    <location>
        <begin position="518"/>
        <end position="529"/>
    </location>
</feature>
<evidence type="ECO:0000256" key="6">
    <source>
        <dbReference type="SAM" id="Phobius"/>
    </source>
</evidence>
<comment type="caution">
    <text evidence="8">The sequence shown here is derived from an EMBL/GenBank/DDBJ whole genome shotgun (WGS) entry which is preliminary data.</text>
</comment>
<reference evidence="8" key="1">
    <citation type="journal article" date="2021" name="Nat. Commun.">
        <title>Genetic determinants of endophytism in the Arabidopsis root mycobiome.</title>
        <authorList>
            <person name="Mesny F."/>
            <person name="Miyauchi S."/>
            <person name="Thiergart T."/>
            <person name="Pickel B."/>
            <person name="Atanasova L."/>
            <person name="Karlsson M."/>
            <person name="Huettel B."/>
            <person name="Barry K.W."/>
            <person name="Haridas S."/>
            <person name="Chen C."/>
            <person name="Bauer D."/>
            <person name="Andreopoulos W."/>
            <person name="Pangilinan J."/>
            <person name="LaButti K."/>
            <person name="Riley R."/>
            <person name="Lipzen A."/>
            <person name="Clum A."/>
            <person name="Drula E."/>
            <person name="Henrissat B."/>
            <person name="Kohler A."/>
            <person name="Grigoriev I.V."/>
            <person name="Martin F.M."/>
            <person name="Hacquard S."/>
        </authorList>
    </citation>
    <scope>NUCLEOTIDE SEQUENCE</scope>
    <source>
        <strain evidence="8">MPI-CAGE-AT-0016</strain>
    </source>
</reference>
<proteinExistence type="predicted"/>
<dbReference type="Pfam" id="PF13639">
    <property type="entry name" value="zf-RING_2"/>
    <property type="match status" value="1"/>
</dbReference>
<name>A0A8K0TUG8_9PEZI</name>
<feature type="compositionally biased region" description="Polar residues" evidence="5">
    <location>
        <begin position="454"/>
        <end position="484"/>
    </location>
</feature>
<feature type="domain" description="RING-type" evidence="7">
    <location>
        <begin position="354"/>
        <end position="397"/>
    </location>
</feature>
<keyword evidence="6" id="KW-0812">Transmembrane</keyword>
<dbReference type="SUPFAM" id="SSF57850">
    <property type="entry name" value="RING/U-box"/>
    <property type="match status" value="1"/>
</dbReference>
<dbReference type="Gene3D" id="3.30.40.10">
    <property type="entry name" value="Zinc/RING finger domain, C3HC4 (zinc finger)"/>
    <property type="match status" value="1"/>
</dbReference>
<dbReference type="EMBL" id="JAGPXD010000001">
    <property type="protein sequence ID" value="KAH7374998.1"/>
    <property type="molecule type" value="Genomic_DNA"/>
</dbReference>
<sequence>MSLEQISNSVIIAGNPVWSGRSAVPVTTIVYLRNLGYQDNISQNLTTLLSTNLTAPAALKGLLYVPDIPTDNPCYEQQYAVIPRNVTTKAKLPPTAPGELFTYVAIAPWFNTTCTQAYLASARLDSPKGLIFYRPNNSTRKPQDVNTPVWSLDDDGAWHTENHFPVFAVSGAEGNKMIDQLALYSGPLSTVPRANEILAGVGGNENDYARILTILRIEDPQNLPAMWTWILIVIGALLFVIACVSLTMHLVQRQRRTSLRRRVISREVDLEAMGIKRMTVPLSHIQSFPIFTYSAQPESVSVPSTPVAARSMRSPRSLRTEHRTTSDVMSSSRTRRSSITSFNNTVATNYQPQCHICLEHYKDRVTVIREAPCGHIFHPQCIDEFLSMNSSLCPICKKNMLPYGYCPRITNGMVRRERAVRRLRERVILDDSDFEDDETKPRKWIKMFKRRPTTSDPSISDTPLTPVTPSKESYKEPSTTTGDAQPQPPLESHQEELQDGTAPSEQQQPAATTATAPHSRRQKRQKKPRNLQLQTPKPDEPPAPPKQGPGRKSPSALARQRMRTLAGTPVDDPDARRPIWRQAFTKVFPGFG</sequence>
<dbReference type="PANTHER" id="PTHR14155:SF627">
    <property type="entry name" value="OS06G0192800 PROTEIN"/>
    <property type="match status" value="1"/>
</dbReference>
<evidence type="ECO:0000259" key="7">
    <source>
        <dbReference type="PROSITE" id="PS50089"/>
    </source>
</evidence>
<evidence type="ECO:0000256" key="4">
    <source>
        <dbReference type="PROSITE-ProRule" id="PRU00175"/>
    </source>
</evidence>